<sequence length="274" mass="30910">MSFDDSSRLESQPSAWRREDDPQYTDDPEFRTFTTELGDKLFSLTSNVSRLSQQVALLGTRRETARVRERVRDLIEETGNGFKDIGEGLKKVSAWPDSGPSQKFTQGKLNREFQASLTEFQALQRAAIDKERASAAAARAALDDQHQQEAASSGGHGLQQQHQQEEQQHLANQDEVDFQEGLIVEREREIRNIEQSVTEVQELFRDVAHMIHEQGDQLDIISTNVEGVRDDTRGAHVELRTAQRHQRNARNKACCLLLILAVVLTIVILAVVLA</sequence>
<dbReference type="FunFam" id="1.20.5.110:FF:000059">
    <property type="entry name" value="Related to syntaxin 12"/>
    <property type="match status" value="1"/>
</dbReference>
<evidence type="ECO:0000313" key="5">
    <source>
        <dbReference type="EMBL" id="KAF1809945.1"/>
    </source>
</evidence>
<feature type="region of interest" description="Disordered" evidence="2">
    <location>
        <begin position="1"/>
        <end position="30"/>
    </location>
</feature>
<proteinExistence type="inferred from homology"/>
<keyword evidence="3" id="KW-1133">Transmembrane helix</keyword>
<dbReference type="InterPro" id="IPR045242">
    <property type="entry name" value="Syntaxin"/>
</dbReference>
<organism evidence="5">
    <name type="scientific">Eremomyces bilateralis CBS 781.70</name>
    <dbReference type="NCBI Taxonomy" id="1392243"/>
    <lineage>
        <taxon>Eukaryota</taxon>
        <taxon>Fungi</taxon>
        <taxon>Dikarya</taxon>
        <taxon>Ascomycota</taxon>
        <taxon>Pezizomycotina</taxon>
        <taxon>Dothideomycetes</taxon>
        <taxon>Dothideomycetes incertae sedis</taxon>
        <taxon>Eremomycetales</taxon>
        <taxon>Eremomycetaceae</taxon>
        <taxon>Eremomyces</taxon>
    </lineage>
</organism>
<gene>
    <name evidence="5 7" type="ORF">P152DRAFT_402220</name>
</gene>
<dbReference type="OrthoDB" id="364348at2759"/>
<dbReference type="PANTHER" id="PTHR19957">
    <property type="entry name" value="SYNTAXIN"/>
    <property type="match status" value="1"/>
</dbReference>
<reference evidence="5 7" key="1">
    <citation type="submission" date="2020-01" db="EMBL/GenBank/DDBJ databases">
        <authorList>
            <consortium name="DOE Joint Genome Institute"/>
            <person name="Haridas S."/>
            <person name="Albert R."/>
            <person name="Binder M."/>
            <person name="Bloem J."/>
            <person name="Labutti K."/>
            <person name="Salamov A."/>
            <person name="Andreopoulos B."/>
            <person name="Baker S.E."/>
            <person name="Barry K."/>
            <person name="Bills G."/>
            <person name="Bluhm B.H."/>
            <person name="Cannon C."/>
            <person name="Castanera R."/>
            <person name="Culley D.E."/>
            <person name="Daum C."/>
            <person name="Ezra D."/>
            <person name="Gonzalez J.B."/>
            <person name="Henrissat B."/>
            <person name="Kuo A."/>
            <person name="Liang C."/>
            <person name="Lipzen A."/>
            <person name="Lutzoni F."/>
            <person name="Magnuson J."/>
            <person name="Mondo S."/>
            <person name="Nolan M."/>
            <person name="Ohm R."/>
            <person name="Pangilinan J."/>
            <person name="Park H.-J."/>
            <person name="Ramirez L."/>
            <person name="Alfaro M."/>
            <person name="Sun H."/>
            <person name="Tritt A."/>
            <person name="Yoshinaga Y."/>
            <person name="Zwiers L.-H."/>
            <person name="Turgeon B.G."/>
            <person name="Goodwin S.B."/>
            <person name="Spatafora J.W."/>
            <person name="Crous P.W."/>
            <person name="Grigoriev I.V."/>
        </authorList>
    </citation>
    <scope>NUCLEOTIDE SEQUENCE</scope>
    <source>
        <strain evidence="5 7">CBS 781.70</strain>
    </source>
</reference>
<evidence type="ECO:0000313" key="6">
    <source>
        <dbReference type="Proteomes" id="UP000504638"/>
    </source>
</evidence>
<dbReference type="RefSeq" id="XP_033531576.1">
    <property type="nucleotide sequence ID" value="XM_033676642.1"/>
</dbReference>
<dbReference type="GO" id="GO:0048278">
    <property type="term" value="P:vesicle docking"/>
    <property type="evidence" value="ECO:0007669"/>
    <property type="project" value="TreeGrafter"/>
</dbReference>
<dbReference type="GO" id="GO:0031201">
    <property type="term" value="C:SNARE complex"/>
    <property type="evidence" value="ECO:0007669"/>
    <property type="project" value="TreeGrafter"/>
</dbReference>
<dbReference type="GO" id="GO:0012505">
    <property type="term" value="C:endomembrane system"/>
    <property type="evidence" value="ECO:0007669"/>
    <property type="project" value="TreeGrafter"/>
</dbReference>
<dbReference type="GO" id="GO:0000149">
    <property type="term" value="F:SNARE binding"/>
    <property type="evidence" value="ECO:0007669"/>
    <property type="project" value="TreeGrafter"/>
</dbReference>
<dbReference type="GO" id="GO:0005484">
    <property type="term" value="F:SNAP receptor activity"/>
    <property type="evidence" value="ECO:0007669"/>
    <property type="project" value="InterPro"/>
</dbReference>
<keyword evidence="3" id="KW-0812">Transmembrane</keyword>
<dbReference type="SMART" id="SM00397">
    <property type="entry name" value="t_SNARE"/>
    <property type="match status" value="1"/>
</dbReference>
<dbReference type="Gene3D" id="1.20.58.70">
    <property type="match status" value="1"/>
</dbReference>
<comment type="similarity">
    <text evidence="1">Belongs to the syntaxin family.</text>
</comment>
<dbReference type="PROSITE" id="PS00914">
    <property type="entry name" value="SYNTAXIN"/>
    <property type="match status" value="1"/>
</dbReference>
<dbReference type="GO" id="GO:0006896">
    <property type="term" value="P:Golgi to vacuole transport"/>
    <property type="evidence" value="ECO:0007669"/>
    <property type="project" value="TreeGrafter"/>
</dbReference>
<dbReference type="GeneID" id="54417212"/>
<dbReference type="GO" id="GO:0006906">
    <property type="term" value="P:vesicle fusion"/>
    <property type="evidence" value="ECO:0007669"/>
    <property type="project" value="TreeGrafter"/>
</dbReference>
<dbReference type="InterPro" id="IPR006012">
    <property type="entry name" value="Syntaxin/epimorphin_CS"/>
</dbReference>
<dbReference type="SUPFAM" id="SSF47661">
    <property type="entry name" value="t-snare proteins"/>
    <property type="match status" value="1"/>
</dbReference>
<evidence type="ECO:0000256" key="2">
    <source>
        <dbReference type="SAM" id="MobiDB-lite"/>
    </source>
</evidence>
<dbReference type="Proteomes" id="UP000504638">
    <property type="component" value="Unplaced"/>
</dbReference>
<evidence type="ECO:0000313" key="7">
    <source>
        <dbReference type="RefSeq" id="XP_033531576.1"/>
    </source>
</evidence>
<dbReference type="AlphaFoldDB" id="A0A6G1FVL8"/>
<dbReference type="InterPro" id="IPR000727">
    <property type="entry name" value="T_SNARE_dom"/>
</dbReference>
<dbReference type="Pfam" id="PF14523">
    <property type="entry name" value="Syntaxin_2"/>
    <property type="match status" value="1"/>
</dbReference>
<feature type="region of interest" description="Disordered" evidence="2">
    <location>
        <begin position="137"/>
        <end position="172"/>
    </location>
</feature>
<dbReference type="GO" id="GO:0006886">
    <property type="term" value="P:intracellular protein transport"/>
    <property type="evidence" value="ECO:0007669"/>
    <property type="project" value="InterPro"/>
</dbReference>
<reference evidence="7" key="2">
    <citation type="submission" date="2020-04" db="EMBL/GenBank/DDBJ databases">
        <authorList>
            <consortium name="NCBI Genome Project"/>
        </authorList>
    </citation>
    <scope>NUCLEOTIDE SEQUENCE</scope>
    <source>
        <strain evidence="7">CBS 781.70</strain>
    </source>
</reference>
<dbReference type="EMBL" id="ML975169">
    <property type="protein sequence ID" value="KAF1809945.1"/>
    <property type="molecule type" value="Genomic_DNA"/>
</dbReference>
<dbReference type="PANTHER" id="PTHR19957:SF38">
    <property type="entry name" value="LD27581P"/>
    <property type="match status" value="1"/>
</dbReference>
<dbReference type="Pfam" id="PF05739">
    <property type="entry name" value="SNARE"/>
    <property type="match status" value="1"/>
</dbReference>
<evidence type="ECO:0000259" key="4">
    <source>
        <dbReference type="PROSITE" id="PS50192"/>
    </source>
</evidence>
<reference evidence="7" key="3">
    <citation type="submission" date="2025-04" db="UniProtKB">
        <authorList>
            <consortium name="RefSeq"/>
        </authorList>
    </citation>
    <scope>IDENTIFICATION</scope>
    <source>
        <strain evidence="7">CBS 781.70</strain>
    </source>
</reference>
<evidence type="ECO:0000256" key="1">
    <source>
        <dbReference type="ARBA" id="ARBA00009063"/>
    </source>
</evidence>
<feature type="transmembrane region" description="Helical" evidence="3">
    <location>
        <begin position="253"/>
        <end position="273"/>
    </location>
</feature>
<protein>
    <submittedName>
        <fullName evidence="5 7">t-SNARE</fullName>
    </submittedName>
</protein>
<dbReference type="InterPro" id="IPR006011">
    <property type="entry name" value="Syntaxin_N"/>
</dbReference>
<keyword evidence="6" id="KW-1185">Reference proteome</keyword>
<keyword evidence="3" id="KW-0472">Membrane</keyword>
<feature type="domain" description="T-SNARE coiled-coil homology" evidence="4">
    <location>
        <begin position="180"/>
        <end position="242"/>
    </location>
</feature>
<dbReference type="Gene3D" id="1.20.5.110">
    <property type="match status" value="1"/>
</dbReference>
<evidence type="ECO:0000256" key="3">
    <source>
        <dbReference type="SAM" id="Phobius"/>
    </source>
</evidence>
<accession>A0A6G1FVL8</accession>
<dbReference type="InterPro" id="IPR010989">
    <property type="entry name" value="SNARE"/>
</dbReference>
<name>A0A6G1FVL8_9PEZI</name>
<dbReference type="CDD" id="cd15840">
    <property type="entry name" value="SNARE_Qa"/>
    <property type="match status" value="1"/>
</dbReference>
<dbReference type="PROSITE" id="PS50192">
    <property type="entry name" value="T_SNARE"/>
    <property type="match status" value="1"/>
</dbReference>